<sequence length="218" mass="24475">MENRCTVLSRITSLGRDFTPSTEQRRKEAPPSQQAQRCLAHGFSRRSYRSGEEVRVVLRDETGGHVPSLKLRVARETQQKVDVRVQANDLRTEDANKSENGSDSVYSLQFTSRRSDCPAIVKHHEMGGEMQQRPRPREEVVVGVLGIDTSLKRVSTQNNVILEERQPLPRCHLEENYAESHQCSGDVFHRPSALPVPVDFFSIPPLLPGAATPPGRSQ</sequence>
<comment type="caution">
    <text evidence="1">The sequence shown here is derived from an EMBL/GenBank/DDBJ whole genome shotgun (WGS) entry which is preliminary data.</text>
</comment>
<evidence type="ECO:0000313" key="1">
    <source>
        <dbReference type="EMBL" id="TNN53076.1"/>
    </source>
</evidence>
<keyword evidence="2" id="KW-1185">Reference proteome</keyword>
<dbReference type="AlphaFoldDB" id="A0A4Z2GI13"/>
<gene>
    <name evidence="1" type="ORF">EYF80_036711</name>
</gene>
<reference evidence="1 2" key="1">
    <citation type="submission" date="2019-03" db="EMBL/GenBank/DDBJ databases">
        <title>First draft genome of Liparis tanakae, snailfish: a comprehensive survey of snailfish specific genes.</title>
        <authorList>
            <person name="Kim W."/>
            <person name="Song I."/>
            <person name="Jeong J.-H."/>
            <person name="Kim D."/>
            <person name="Kim S."/>
            <person name="Ryu S."/>
            <person name="Song J.Y."/>
            <person name="Lee S.K."/>
        </authorList>
    </citation>
    <scope>NUCLEOTIDE SEQUENCE [LARGE SCALE GENOMIC DNA]</scope>
    <source>
        <tissue evidence="1">Muscle</tissue>
    </source>
</reference>
<dbReference type="AntiFam" id="ANF00133">
    <property type="entry name" value="Shadow ORF (opposite mccA)"/>
</dbReference>
<dbReference type="Proteomes" id="UP000314294">
    <property type="component" value="Unassembled WGS sequence"/>
</dbReference>
<name>A0A4Z2GI13_9TELE</name>
<dbReference type="EMBL" id="SRLO01000527">
    <property type="protein sequence ID" value="TNN53076.1"/>
    <property type="molecule type" value="Genomic_DNA"/>
</dbReference>
<accession>A0A4Z2GI13</accession>
<evidence type="ECO:0000313" key="2">
    <source>
        <dbReference type="Proteomes" id="UP000314294"/>
    </source>
</evidence>
<protein>
    <submittedName>
        <fullName evidence="1">Uncharacterized protein</fullName>
    </submittedName>
</protein>
<organism evidence="1 2">
    <name type="scientific">Liparis tanakae</name>
    <name type="common">Tanaka's snailfish</name>
    <dbReference type="NCBI Taxonomy" id="230148"/>
    <lineage>
        <taxon>Eukaryota</taxon>
        <taxon>Metazoa</taxon>
        <taxon>Chordata</taxon>
        <taxon>Craniata</taxon>
        <taxon>Vertebrata</taxon>
        <taxon>Euteleostomi</taxon>
        <taxon>Actinopterygii</taxon>
        <taxon>Neopterygii</taxon>
        <taxon>Teleostei</taxon>
        <taxon>Neoteleostei</taxon>
        <taxon>Acanthomorphata</taxon>
        <taxon>Eupercaria</taxon>
        <taxon>Perciformes</taxon>
        <taxon>Cottioidei</taxon>
        <taxon>Cottales</taxon>
        <taxon>Liparidae</taxon>
        <taxon>Liparis</taxon>
    </lineage>
</organism>
<proteinExistence type="predicted"/>